<dbReference type="EMBL" id="MDLC01000037">
    <property type="protein sequence ID" value="ODS23175.1"/>
    <property type="molecule type" value="Genomic_DNA"/>
</dbReference>
<comment type="caution">
    <text evidence="4">The sequence shown here is derived from an EMBL/GenBank/DDBJ whole genome shotgun (WGS) entry which is preliminary data.</text>
</comment>
<feature type="repeat" description="TPR" evidence="2">
    <location>
        <begin position="460"/>
        <end position="493"/>
    </location>
</feature>
<dbReference type="STRING" id="62101.AB835_10235"/>
<dbReference type="CDD" id="cd17589">
    <property type="entry name" value="REC_TPR"/>
    <property type="match status" value="1"/>
</dbReference>
<feature type="repeat" description="TPR" evidence="2">
    <location>
        <begin position="247"/>
        <end position="280"/>
    </location>
</feature>
<evidence type="ECO:0000256" key="2">
    <source>
        <dbReference type="PROSITE-ProRule" id="PRU00339"/>
    </source>
</evidence>
<dbReference type="Pfam" id="PF00072">
    <property type="entry name" value="Response_reg"/>
    <property type="match status" value="1"/>
</dbReference>
<evidence type="ECO:0000256" key="1">
    <source>
        <dbReference type="PROSITE-ProRule" id="PRU00169"/>
    </source>
</evidence>
<reference evidence="4 5" key="1">
    <citation type="journal article" date="2016" name="Appl. Environ. Microbiol.">
        <title>Lack of Overt Genome Reduction in the Bryostatin-Producing Bryozoan Symbiont "Candidatus Endobugula sertula".</title>
        <authorList>
            <person name="Miller I.J."/>
            <person name="Vanee N."/>
            <person name="Fong S.S."/>
            <person name="Lim-Fong G.E."/>
            <person name="Kwan J.C."/>
        </authorList>
    </citation>
    <scope>NUCLEOTIDE SEQUENCE [LARGE SCALE GENOMIC DNA]</scope>
    <source>
        <strain evidence="4">AB1-4</strain>
    </source>
</reference>
<name>A0A1D2QNN1_9GAMM</name>
<gene>
    <name evidence="4" type="ORF">AB835_10235</name>
</gene>
<dbReference type="PANTHER" id="PTHR43228">
    <property type="entry name" value="TWO-COMPONENT RESPONSE REGULATOR"/>
    <property type="match status" value="1"/>
</dbReference>
<dbReference type="PROSITE" id="PS50110">
    <property type="entry name" value="RESPONSE_REGULATORY"/>
    <property type="match status" value="1"/>
</dbReference>
<sequence>MSALLKKPPGMQQIDIIKIYEKKRCLIVDDLTDVRTFYKRMLKSFGVRDIDMAATADQAIQHCESHQYGIIICDYNLDESRDGQQVLEELRYMDMLKYTTLFIIITAETSREMVLGAIENQPNDYITKPISQQLMRTRLDRALLKHEDLYKIKAAMDSKSYSRAIKLCDEKIKSKHRYIWDCIRYKAQIYWLMGEPLEAQKIYKSILKEKDFSWAKIGLAKTLMKTEELDDIEGILTEILKKNHRYIEVHDLLSEYYEKVGKYKEAQHSTEQATTLSPKSIIRHRRLAKLAEENYDDETCLKAYEESIRWNYGSCHASEEDYLSLARKTVDVTKNKMTRDVIDKTKKALNLLERMSKRFPEPKNKVKSKLIESQLYASQGKMNHAISLLNGAEEKLSTMEYKDVDVRLDFARAQIMLGDKQLGYKELHLLSKQCKDDLEVLKNIDKISEEPISPMGKARAADLSKKGISAYQKKDFNKALSIFKEAIKMFPNHVGVNLNLVQVVLAKNEADRKTLDSYKTCKKCFERVGKLDTSHNQYNRYQYLFEQFKQEYKHI</sequence>
<dbReference type="Proteomes" id="UP000242502">
    <property type="component" value="Unassembled WGS sequence"/>
</dbReference>
<dbReference type="InterPro" id="IPR001789">
    <property type="entry name" value="Sig_transdc_resp-reg_receiver"/>
</dbReference>
<dbReference type="GO" id="GO:0000160">
    <property type="term" value="P:phosphorelay signal transduction system"/>
    <property type="evidence" value="ECO:0007669"/>
    <property type="project" value="InterPro"/>
</dbReference>
<dbReference type="SMART" id="SM00028">
    <property type="entry name" value="TPR"/>
    <property type="match status" value="3"/>
</dbReference>
<feature type="modified residue" description="4-aspartylphosphate" evidence="1">
    <location>
        <position position="74"/>
    </location>
</feature>
<dbReference type="SUPFAM" id="SSF52172">
    <property type="entry name" value="CheY-like"/>
    <property type="match status" value="1"/>
</dbReference>
<evidence type="ECO:0000313" key="5">
    <source>
        <dbReference type="Proteomes" id="UP000242502"/>
    </source>
</evidence>
<evidence type="ECO:0000313" key="4">
    <source>
        <dbReference type="EMBL" id="ODS23175.1"/>
    </source>
</evidence>
<dbReference type="Pfam" id="PF13181">
    <property type="entry name" value="TPR_8"/>
    <property type="match status" value="1"/>
</dbReference>
<protein>
    <recommendedName>
        <fullName evidence="3">Response regulatory domain-containing protein</fullName>
    </recommendedName>
</protein>
<proteinExistence type="predicted"/>
<dbReference type="InterPro" id="IPR052048">
    <property type="entry name" value="ST_Response_Regulator"/>
</dbReference>
<dbReference type="Gene3D" id="3.40.50.2300">
    <property type="match status" value="1"/>
</dbReference>
<dbReference type="InterPro" id="IPR019734">
    <property type="entry name" value="TPR_rpt"/>
</dbReference>
<dbReference type="PANTHER" id="PTHR43228:SF1">
    <property type="entry name" value="TWO-COMPONENT RESPONSE REGULATOR ARR22"/>
    <property type="match status" value="1"/>
</dbReference>
<dbReference type="SUPFAM" id="SSF48452">
    <property type="entry name" value="TPR-like"/>
    <property type="match status" value="2"/>
</dbReference>
<organism evidence="4 5">
    <name type="scientific">Candidatus Endobugula sertula</name>
    <name type="common">Bugula neritina bacterial symbiont</name>
    <dbReference type="NCBI Taxonomy" id="62101"/>
    <lineage>
        <taxon>Bacteria</taxon>
        <taxon>Pseudomonadati</taxon>
        <taxon>Pseudomonadota</taxon>
        <taxon>Gammaproteobacteria</taxon>
        <taxon>Cellvibrionales</taxon>
        <taxon>Cellvibrionaceae</taxon>
        <taxon>Candidatus Endobugula</taxon>
    </lineage>
</organism>
<evidence type="ECO:0000259" key="3">
    <source>
        <dbReference type="PROSITE" id="PS50110"/>
    </source>
</evidence>
<keyword evidence="2" id="KW-0802">TPR repeat</keyword>
<dbReference type="Gene3D" id="1.25.40.10">
    <property type="entry name" value="Tetratricopeptide repeat domain"/>
    <property type="match status" value="2"/>
</dbReference>
<dbReference type="AlphaFoldDB" id="A0A1D2QNN1"/>
<dbReference type="SMART" id="SM00448">
    <property type="entry name" value="REC"/>
    <property type="match status" value="1"/>
</dbReference>
<keyword evidence="1" id="KW-0597">Phosphoprotein</keyword>
<dbReference type="InterPro" id="IPR011990">
    <property type="entry name" value="TPR-like_helical_dom_sf"/>
</dbReference>
<dbReference type="InterPro" id="IPR011006">
    <property type="entry name" value="CheY-like_superfamily"/>
</dbReference>
<dbReference type="PROSITE" id="PS50005">
    <property type="entry name" value="TPR"/>
    <property type="match status" value="2"/>
</dbReference>
<feature type="domain" description="Response regulatory" evidence="3">
    <location>
        <begin position="24"/>
        <end position="143"/>
    </location>
</feature>
<accession>A0A1D2QNN1</accession>